<dbReference type="InterPro" id="IPR019734">
    <property type="entry name" value="TPR_rpt"/>
</dbReference>
<dbReference type="Proteomes" id="UP001530400">
    <property type="component" value="Unassembled WGS sequence"/>
</dbReference>
<dbReference type="AlphaFoldDB" id="A0ABD3NGA4"/>
<organism evidence="5 6">
    <name type="scientific">Cyclotella atomus</name>
    <dbReference type="NCBI Taxonomy" id="382360"/>
    <lineage>
        <taxon>Eukaryota</taxon>
        <taxon>Sar</taxon>
        <taxon>Stramenopiles</taxon>
        <taxon>Ochrophyta</taxon>
        <taxon>Bacillariophyta</taxon>
        <taxon>Coscinodiscophyceae</taxon>
        <taxon>Thalassiosirophycidae</taxon>
        <taxon>Stephanodiscales</taxon>
        <taxon>Stephanodiscaceae</taxon>
        <taxon>Cyclotella</taxon>
    </lineage>
</organism>
<dbReference type="PROSITE" id="PS50005">
    <property type="entry name" value="TPR"/>
    <property type="match status" value="1"/>
</dbReference>
<feature type="region of interest" description="Disordered" evidence="4">
    <location>
        <begin position="655"/>
        <end position="720"/>
    </location>
</feature>
<dbReference type="PANTHER" id="PTHR22767">
    <property type="entry name" value="N-TERMINAL ACETYLTRANSFERASE-RELATED"/>
    <property type="match status" value="1"/>
</dbReference>
<dbReference type="PIRSF" id="PIRSF000422">
    <property type="entry name" value="N-terminal-AcTrfase-A_aux_su"/>
    <property type="match status" value="1"/>
</dbReference>
<dbReference type="PANTHER" id="PTHR22767:SF2">
    <property type="entry name" value="N(ALPHA)-ACETYLTRANSFERASE 15_16, ISOFORM A"/>
    <property type="match status" value="1"/>
</dbReference>
<evidence type="ECO:0000256" key="4">
    <source>
        <dbReference type="SAM" id="MobiDB-lite"/>
    </source>
</evidence>
<dbReference type="Pfam" id="PF07719">
    <property type="entry name" value="TPR_2"/>
    <property type="match status" value="1"/>
</dbReference>
<accession>A0ABD3NGA4</accession>
<name>A0ABD3NGA4_9STRA</name>
<dbReference type="Gene3D" id="1.25.40.1010">
    <property type="match status" value="1"/>
</dbReference>
<dbReference type="SUPFAM" id="SSF48452">
    <property type="entry name" value="TPR-like"/>
    <property type="match status" value="2"/>
</dbReference>
<dbReference type="Gene3D" id="1.25.40.1040">
    <property type="match status" value="1"/>
</dbReference>
<comment type="caution">
    <text evidence="5">The sequence shown here is derived from an EMBL/GenBank/DDBJ whole genome shotgun (WGS) entry which is preliminary data.</text>
</comment>
<proteinExistence type="predicted"/>
<dbReference type="Pfam" id="PF12569">
    <property type="entry name" value="NatA_aux_su"/>
    <property type="match status" value="1"/>
</dbReference>
<evidence type="ECO:0000256" key="1">
    <source>
        <dbReference type="ARBA" id="ARBA00022737"/>
    </source>
</evidence>
<dbReference type="PROSITE" id="PS50293">
    <property type="entry name" value="TPR_REGION"/>
    <property type="match status" value="1"/>
</dbReference>
<dbReference type="EMBL" id="JALLPJ020001212">
    <property type="protein sequence ID" value="KAL3774026.1"/>
    <property type="molecule type" value="Genomic_DNA"/>
</dbReference>
<keyword evidence="2 3" id="KW-0802">TPR repeat</keyword>
<feature type="compositionally biased region" description="Basic residues" evidence="4">
    <location>
        <begin position="671"/>
        <end position="683"/>
    </location>
</feature>
<evidence type="ECO:0000256" key="3">
    <source>
        <dbReference type="PROSITE-ProRule" id="PRU00339"/>
    </source>
</evidence>
<dbReference type="InterPro" id="IPR011990">
    <property type="entry name" value="TPR-like_helical_dom_sf"/>
</dbReference>
<sequence length="916" mass="103521">MSGKNDNPQSGQGRPLPKKEADLFKNVVKFYESKQYKKGLKNAETILKRFPNHGETLCMKGLIVHSLGNGDKKDDAALEKRQEAIDLVKKGLMMDMRSHVCWHVYGLLYRSTRDYPEAIKAYKQALRIDPENLQILRDLSLLQIQMRDLVGFRETRLKILTFRPNSKIHWLSYALGVHVCGDAEGAVRALDSYLDTLEEGSKEFERCFESSELALYKNRVLSEVTEEGDELAGVKKALVHLDEVKPVIVDRTGWLQAKLSYQLQLGMFDAAKETCHLLFERGCTEDHRIHGAYMCALLQCDRDTCLEVQKLKGTGTLASMRPLSDDERRTLIAAYERSNDETNNNLAASFPRSAAVKRIYLTLLAPDSEKFRLNIDSYCQKQISKGVPSLGSDLSSLYLMESNNRYVLANDPVDVKNHTVYKLLVELVDSYINSLGSKNTFPGDTTVCAPSTLLWAWYLRAVLHAHAAEYADGITLINKCIDHTPTGVDFYELKANLLEAGGDIQQAADVVDTGRDLDHQDRYINNQTTKTLLRAGREEDAKNRISMFARHEGNPEENLYDMQCTWFELELADSCRKKGQLGRSLRKYIDVIKHYEDYHEDQFDFHAYCVRKVTLRTYCEMLKFEDNIWGLPFYGHAAEEVIKIYLQIMDKPAQDDEEEPDYSKMTAAERKKAKNMARKKKKAQEKSETNGSAKKEEPAKGADNGNKKKVNKNHQVNQDPNGAELLALDPAEEAKKFAAILVRHAPQKISSWALQYDVSVRRGKMLMALQALYKMRNINSNSHELFARIVDFSERLMKSATAKDNASSEKVIATEFPKLMGNQSLADFIKSALNSIKADPLSSLPMRIAVSKAMMSSLPGKKEEALSLILDSKLACRGMDVESCREALEFVGSIEPGAKEQLKILVGARFPIVKDL</sequence>
<feature type="repeat" description="TPR" evidence="3">
    <location>
        <begin position="99"/>
        <end position="132"/>
    </location>
</feature>
<dbReference type="InterPro" id="IPR013105">
    <property type="entry name" value="TPR_2"/>
</dbReference>
<dbReference type="GO" id="GO:0005737">
    <property type="term" value="C:cytoplasm"/>
    <property type="evidence" value="ECO:0007669"/>
    <property type="project" value="UniProtKB-ARBA"/>
</dbReference>
<feature type="compositionally biased region" description="Basic and acidic residues" evidence="4">
    <location>
        <begin position="684"/>
        <end position="700"/>
    </location>
</feature>
<reference evidence="5 6" key="1">
    <citation type="submission" date="2024-10" db="EMBL/GenBank/DDBJ databases">
        <title>Updated reference genomes for cyclostephanoid diatoms.</title>
        <authorList>
            <person name="Roberts W.R."/>
            <person name="Alverson A.J."/>
        </authorList>
    </citation>
    <scope>NUCLEOTIDE SEQUENCE [LARGE SCALE GENOMIC DNA]</scope>
    <source>
        <strain evidence="5 6">AJA010-31</strain>
    </source>
</reference>
<keyword evidence="6" id="KW-1185">Reference proteome</keyword>
<dbReference type="InterPro" id="IPR021183">
    <property type="entry name" value="NatA_aux_su"/>
</dbReference>
<evidence type="ECO:0000313" key="6">
    <source>
        <dbReference type="Proteomes" id="UP001530400"/>
    </source>
</evidence>
<gene>
    <name evidence="5" type="ORF">ACHAWO_002769</name>
</gene>
<keyword evidence="1" id="KW-0677">Repeat</keyword>
<evidence type="ECO:0000256" key="2">
    <source>
        <dbReference type="ARBA" id="ARBA00022803"/>
    </source>
</evidence>
<evidence type="ECO:0000313" key="5">
    <source>
        <dbReference type="EMBL" id="KAL3774026.1"/>
    </source>
</evidence>
<protein>
    <submittedName>
        <fullName evidence="5">Uncharacterized protein</fullName>
    </submittedName>
</protein>
<dbReference type="SMART" id="SM00028">
    <property type="entry name" value="TPR"/>
    <property type="match status" value="3"/>
</dbReference>